<sequence length="436" mass="45931">MRFFRRSLVGLLILAVTIGLLAMAGQTLRNAFEARSAGNRPAQPPRERVFSANMITAEVVPFTPVLTAFGEIRSRRTLELRAPRAGTVVALGEGVEDGARVTKGQLLLRLDPADATATRDLAQSDMDRARAELIEAERALLLSRDDVAAARAQADLREQALIRQQDLETRGVGSASAVETAALAASSADQAVLARRSALAQAEARVDQAKTALSRQAITLAEAERALRETELFAEFDGKLSGITTVPGRILGSNERLGDLIDPDALEVAFRTSTAQFSRLLDDKGTLITANVTAALAASGAELLANGVLTRAGAAVGEGQTGRLVYATLTHAPGFRPGDFVTVRVAEPKIPAAIALPATAYGADGTVLALGPDDRLQSLPVQLLRRQNDLVILAPDGLAGREVVRERSPLLGAGIKVNPIRPEAASSAPTIERMGG</sequence>
<name>A0A4P8EHE8_9RHOB</name>
<evidence type="ECO:0000256" key="1">
    <source>
        <dbReference type="SAM" id="Coils"/>
    </source>
</evidence>
<organism evidence="2 3">
    <name type="scientific">Pseudorhodobacter turbinis</name>
    <dbReference type="NCBI Taxonomy" id="2500533"/>
    <lineage>
        <taxon>Bacteria</taxon>
        <taxon>Pseudomonadati</taxon>
        <taxon>Pseudomonadota</taxon>
        <taxon>Alphaproteobacteria</taxon>
        <taxon>Rhodobacterales</taxon>
        <taxon>Paracoccaceae</taxon>
        <taxon>Pseudorhodobacter</taxon>
    </lineage>
</organism>
<reference evidence="2 3" key="1">
    <citation type="submission" date="2019-05" db="EMBL/GenBank/DDBJ databases">
        <title>Pseudorhodobacter turbinis sp. nov., isolated from the gut of the Korean turban shell.</title>
        <authorList>
            <person name="Jeong Y.-S."/>
            <person name="Kang W.-R."/>
            <person name="Bae J.-W."/>
        </authorList>
    </citation>
    <scope>NUCLEOTIDE SEQUENCE [LARGE SCALE GENOMIC DNA]</scope>
    <source>
        <strain evidence="2 3">S12M18</strain>
    </source>
</reference>
<dbReference type="EMBL" id="CP039964">
    <property type="protein sequence ID" value="QCO56327.1"/>
    <property type="molecule type" value="Genomic_DNA"/>
</dbReference>
<dbReference type="OrthoDB" id="7626141at2"/>
<dbReference type="Gene3D" id="2.40.50.100">
    <property type="match status" value="1"/>
</dbReference>
<dbReference type="Gene3D" id="1.10.287.470">
    <property type="entry name" value="Helix hairpin bin"/>
    <property type="match status" value="1"/>
</dbReference>
<dbReference type="Gene3D" id="2.40.30.170">
    <property type="match status" value="1"/>
</dbReference>
<dbReference type="Proteomes" id="UP000298631">
    <property type="component" value="Chromosome"/>
</dbReference>
<dbReference type="KEGG" id="pseb:EOK75_11650"/>
<protein>
    <submittedName>
        <fullName evidence="2">Efflux transporter periplasmic adaptor subunit</fullName>
    </submittedName>
</protein>
<accession>A0A4P8EHE8</accession>
<dbReference type="SUPFAM" id="SSF111369">
    <property type="entry name" value="HlyD-like secretion proteins"/>
    <property type="match status" value="1"/>
</dbReference>
<feature type="coiled-coil region" evidence="1">
    <location>
        <begin position="119"/>
        <end position="146"/>
    </location>
</feature>
<dbReference type="GO" id="GO:0015562">
    <property type="term" value="F:efflux transmembrane transporter activity"/>
    <property type="evidence" value="ECO:0007669"/>
    <property type="project" value="TreeGrafter"/>
</dbReference>
<proteinExistence type="predicted"/>
<keyword evidence="3" id="KW-1185">Reference proteome</keyword>
<keyword evidence="1" id="KW-0175">Coiled coil</keyword>
<dbReference type="GO" id="GO:1990281">
    <property type="term" value="C:efflux pump complex"/>
    <property type="evidence" value="ECO:0007669"/>
    <property type="project" value="TreeGrafter"/>
</dbReference>
<dbReference type="PANTHER" id="PTHR30469">
    <property type="entry name" value="MULTIDRUG RESISTANCE PROTEIN MDTA"/>
    <property type="match status" value="1"/>
</dbReference>
<dbReference type="PANTHER" id="PTHR30469:SF15">
    <property type="entry name" value="HLYD FAMILY OF SECRETION PROTEINS"/>
    <property type="match status" value="1"/>
</dbReference>
<dbReference type="RefSeq" id="WP_137194110.1">
    <property type="nucleotide sequence ID" value="NZ_CP039964.1"/>
</dbReference>
<dbReference type="AlphaFoldDB" id="A0A4P8EHE8"/>
<evidence type="ECO:0000313" key="2">
    <source>
        <dbReference type="EMBL" id="QCO56327.1"/>
    </source>
</evidence>
<gene>
    <name evidence="2" type="ORF">EOK75_11650</name>
</gene>
<evidence type="ECO:0000313" key="3">
    <source>
        <dbReference type="Proteomes" id="UP000298631"/>
    </source>
</evidence>